<keyword evidence="3" id="KW-1185">Reference proteome</keyword>
<dbReference type="EMBL" id="KM507819">
    <property type="protein sequence ID" value="AIT14482.1"/>
    <property type="molecule type" value="Genomic_DNA"/>
</dbReference>
<dbReference type="Pfam" id="PF00149">
    <property type="entry name" value="Metallophos"/>
    <property type="match status" value="1"/>
</dbReference>
<dbReference type="Gene3D" id="3.60.21.10">
    <property type="match status" value="1"/>
</dbReference>
<dbReference type="PANTHER" id="PTHR30337">
    <property type="entry name" value="COMPONENT OF ATP-DEPENDENT DSDNA EXONUCLEASE"/>
    <property type="match status" value="1"/>
</dbReference>
<dbReference type="GO" id="GO:0016787">
    <property type="term" value="F:hydrolase activity"/>
    <property type="evidence" value="ECO:0007669"/>
    <property type="project" value="InterPro"/>
</dbReference>
<dbReference type="RefSeq" id="YP_009102179.1">
    <property type="nucleotide sequence ID" value="NC_025447.1"/>
</dbReference>
<feature type="domain" description="Calcineurin-like phosphoesterase" evidence="1">
    <location>
        <begin position="10"/>
        <end position="186"/>
    </location>
</feature>
<dbReference type="InterPro" id="IPR029052">
    <property type="entry name" value="Metallo-depent_PP-like"/>
</dbReference>
<protein>
    <submittedName>
        <fullName evidence="2">Nuclease SbcCD subunit D</fullName>
    </submittedName>
</protein>
<dbReference type="GeneID" id="22111632"/>
<name>A0A097EYI6_9CAUD</name>
<evidence type="ECO:0000259" key="1">
    <source>
        <dbReference type="Pfam" id="PF00149"/>
    </source>
</evidence>
<dbReference type="InterPro" id="IPR004843">
    <property type="entry name" value="Calcineurin-like_PHP"/>
</dbReference>
<dbReference type="KEGG" id="vg:22111632"/>
<evidence type="ECO:0000313" key="3">
    <source>
        <dbReference type="Proteomes" id="UP000029889"/>
    </source>
</evidence>
<dbReference type="InterPro" id="IPR050535">
    <property type="entry name" value="DNA_Repair-Maintenance_Comp"/>
</dbReference>
<reference evidence="2 3" key="1">
    <citation type="submission" date="2014-09" db="EMBL/GenBank/DDBJ databases">
        <authorList>
            <person name="Lapin J.S."/>
            <person name="Pope W.H."/>
            <person name="Hua J."/>
            <person name="Ford M.E."/>
            <person name="Conway J.F."/>
            <person name="Hatfull G.F."/>
            <person name="Hendrix R.W."/>
        </authorList>
    </citation>
    <scope>NUCLEOTIDE SEQUENCE [LARGE SCALE GENOMIC DNA]</scope>
</reference>
<dbReference type="Proteomes" id="UP000029889">
    <property type="component" value="Segment"/>
</dbReference>
<accession>A0A097EYI6</accession>
<proteinExistence type="predicted"/>
<sequence length="343" mass="39948">MALFDKAITFTDIHLGLKNNSKQHNEDCLNFIKFMIDVAKKNNIKVCVFMGDYFHNRSNINIQTLNYGLQILQLLNDNFEKVYFLVGNHDMYHKNKRDITSINMAQVYENIEFINEITTFDDCTFIPFMIEDEYKLLPQLKSKYVFGHLELPGYLLNKMVEMPDHGKETEGSFGGCEYVFSGHFHKRQSKTTSKGTRVVYTGNCFPHNFSDTWDDARGVMILEHGKEPIFKSWDNAPKYRTFTLSELLTDPSYYLQDNTISKVQVDISITTDEISFIRDTFTKLYNIREFNVVTSKQSISELIEDGVSFESTESVDEIVLQQIMEIDSPMFDKNLLIQIYRSL</sequence>
<evidence type="ECO:0000313" key="2">
    <source>
        <dbReference type="EMBL" id="AIT14482.1"/>
    </source>
</evidence>
<gene>
    <name evidence="2" type="primary">592</name>
    <name evidence="2" type="ORF">PBI_121Q_592</name>
</gene>
<dbReference type="SUPFAM" id="SSF56300">
    <property type="entry name" value="Metallo-dependent phosphatases"/>
    <property type="match status" value="1"/>
</dbReference>
<organism evidence="2 3">
    <name type="scientific">Escherichia phage 121Q</name>
    <dbReference type="NCBI Taxonomy" id="1555202"/>
    <lineage>
        <taxon>Viruses</taxon>
        <taxon>Duplodnaviria</taxon>
        <taxon>Heunggongvirae</taxon>
        <taxon>Uroviricota</taxon>
        <taxon>Caudoviricetes</taxon>
        <taxon>Asteriusvirus</taxon>
        <taxon>Asteriusvirus av121Q</taxon>
    </lineage>
</organism>
<dbReference type="OrthoDB" id="3083at10239"/>